<evidence type="ECO:0000313" key="4">
    <source>
        <dbReference type="Proteomes" id="UP000639643"/>
    </source>
</evidence>
<feature type="domain" description="T6SS Phospholipase effector Tle1-like catalytic" evidence="2">
    <location>
        <begin position="294"/>
        <end position="474"/>
    </location>
</feature>
<dbReference type="PANTHER" id="PTHR33840:SF1">
    <property type="entry name" value="TLE1 PHOSPHOLIPASE DOMAIN-CONTAINING PROTEIN"/>
    <property type="match status" value="1"/>
</dbReference>
<dbReference type="InterPro" id="IPR029058">
    <property type="entry name" value="AB_hydrolase_fold"/>
</dbReference>
<reference evidence="3" key="1">
    <citation type="journal article" date="2020" name="Phytopathology">
        <title>Genome Sequence Resources of Colletotrichum truncatum, C. plurivorum, C. musicola, and C. sojae: Four Species Pathogenic to Soybean (Glycine max).</title>
        <authorList>
            <person name="Rogerio F."/>
            <person name="Boufleur T.R."/>
            <person name="Ciampi-Guillardi M."/>
            <person name="Sukno S.A."/>
            <person name="Thon M.R."/>
            <person name="Massola Junior N.S."/>
            <person name="Baroncelli R."/>
        </authorList>
    </citation>
    <scope>NUCLEOTIDE SEQUENCE</scope>
    <source>
        <strain evidence="3">LFN0074</strain>
    </source>
</reference>
<feature type="region of interest" description="Disordered" evidence="1">
    <location>
        <begin position="1"/>
        <end position="20"/>
    </location>
</feature>
<gene>
    <name evidence="3" type="ORF">CMUS01_15743</name>
</gene>
<dbReference type="Pfam" id="PF09994">
    <property type="entry name" value="T6SS_Tle1-like_cat"/>
    <property type="match status" value="2"/>
</dbReference>
<feature type="region of interest" description="Disordered" evidence="1">
    <location>
        <begin position="224"/>
        <end position="244"/>
    </location>
</feature>
<dbReference type="EMBL" id="WIGM01001415">
    <property type="protein sequence ID" value="KAF6798145.1"/>
    <property type="molecule type" value="Genomic_DNA"/>
</dbReference>
<evidence type="ECO:0000313" key="3">
    <source>
        <dbReference type="EMBL" id="KAF6798145.1"/>
    </source>
</evidence>
<sequence length="906" mass="102043">MFLRSSAVETSTNPGDLQSAKQNFTFMQPRDTIVHDNAEGHTPLKPCVHHKSRRGAHKKRLVICCDGTWNNSNESGSISTNVGRLSTAFAHKCCSGMAQVVYYHRGAGTDKSLVSKALGGLFGVGVVADIADVYRFVCDNYTPSDEIVFIGFSRGAFTARSVAGMICAIGLLNGFGLANFGAIFKDYSNFSGWKKGVAFDKDNHLLWINRANIYHALRELNERERKNQDDDTQSTKPENPEEEEADVLKIREEFFYNIINDSYGRCVDKEWDEMNETEQDEVVANVVESQRLIHLAKIYQEYLQIAGMLLDQEYDPEAHDINWSTMIAQIATGRNRVIEEVKVKAVGVWDTVGSLGIPYDPRTEDRSDNEIRFASHNVDPRIENAFHALALDETRGPFKPTLWNRMENEQDKKETDGMTGMRYKRDEAPGTTDEAEKPMTRLRQVWFPGNHSDVGGGLATQQIATISLAWMADQLSSIGVEFNPEEMTRIFVNAGWEGGWALGRINRPEKWTGWIDKAMNWDGEEGKRTPGMSVADGKDSGNPTVLANTHELVHPSVRIRYMYAGKGPDNAGDWRCDALTDARYVLQRHPVKGKKWPAWAGEEHEHSSTYETLNGRVMSIRGGTTVDPADGFGAQHTMVPKQLPFNEELYKPSKEMPSDNRPWEDKSLNYVPLMNEPPEHNTLEKWRWETDEQLGDCSDMTWVWSREKPDSHKCRYGPESCEAKCGHWIHGPVTLHEERIGMWERQFIKVVSRGPMFRPLEPVARNLVGRTWDAATGFLWGTATRATKAVTGAVSFAGGVAMTPYYFGKKRIVKIIWGGAVNRGKYITGLASKEDLLKGLRRDHEDVGKYGYHDFIAWQQGDARPRPMTKAMRKSSKKAAKKAAKKSTRNEKVDGEVQVTVDSVQV</sequence>
<feature type="compositionally biased region" description="Basic residues" evidence="1">
    <location>
        <begin position="871"/>
        <end position="887"/>
    </location>
</feature>
<evidence type="ECO:0000259" key="2">
    <source>
        <dbReference type="Pfam" id="PF09994"/>
    </source>
</evidence>
<dbReference type="SUPFAM" id="SSF53474">
    <property type="entry name" value="alpha/beta-Hydrolases"/>
    <property type="match status" value="1"/>
</dbReference>
<dbReference type="AlphaFoldDB" id="A0A8H6ML41"/>
<evidence type="ECO:0000256" key="1">
    <source>
        <dbReference type="SAM" id="MobiDB-lite"/>
    </source>
</evidence>
<dbReference type="OrthoDB" id="3162439at2759"/>
<dbReference type="PANTHER" id="PTHR33840">
    <property type="match status" value="1"/>
</dbReference>
<accession>A0A8H6ML41</accession>
<proteinExistence type="predicted"/>
<dbReference type="InterPro" id="IPR018712">
    <property type="entry name" value="Tle1-like_cat"/>
</dbReference>
<feature type="region of interest" description="Disordered" evidence="1">
    <location>
        <begin position="864"/>
        <end position="906"/>
    </location>
</feature>
<dbReference type="Proteomes" id="UP000639643">
    <property type="component" value="Unassembled WGS sequence"/>
</dbReference>
<dbReference type="Gene3D" id="3.40.50.1820">
    <property type="entry name" value="alpha/beta hydrolase"/>
    <property type="match status" value="1"/>
</dbReference>
<keyword evidence="4" id="KW-1185">Reference proteome</keyword>
<protein>
    <recommendedName>
        <fullName evidence="2">T6SS Phospholipase effector Tle1-like catalytic domain-containing protein</fullName>
    </recommendedName>
</protein>
<organism evidence="3 4">
    <name type="scientific">Colletotrichum musicola</name>
    <dbReference type="NCBI Taxonomy" id="2175873"/>
    <lineage>
        <taxon>Eukaryota</taxon>
        <taxon>Fungi</taxon>
        <taxon>Dikarya</taxon>
        <taxon>Ascomycota</taxon>
        <taxon>Pezizomycotina</taxon>
        <taxon>Sordariomycetes</taxon>
        <taxon>Hypocreomycetidae</taxon>
        <taxon>Glomerellales</taxon>
        <taxon>Glomerellaceae</taxon>
        <taxon>Colletotrichum</taxon>
        <taxon>Colletotrichum orchidearum species complex</taxon>
    </lineage>
</organism>
<comment type="caution">
    <text evidence="3">The sequence shown here is derived from an EMBL/GenBank/DDBJ whole genome shotgun (WGS) entry which is preliminary data.</text>
</comment>
<feature type="compositionally biased region" description="Polar residues" evidence="1">
    <location>
        <begin position="7"/>
        <end position="20"/>
    </location>
</feature>
<feature type="domain" description="T6SS Phospholipase effector Tle1-like catalytic" evidence="2">
    <location>
        <begin position="59"/>
        <end position="201"/>
    </location>
</feature>
<name>A0A8H6ML41_9PEZI</name>